<feature type="coiled-coil region" evidence="6">
    <location>
        <begin position="138"/>
        <end position="193"/>
    </location>
</feature>
<dbReference type="Pfam" id="PF02631">
    <property type="entry name" value="RecX_HTH2"/>
    <property type="match status" value="1"/>
</dbReference>
<proteinExistence type="inferred from homology"/>
<evidence type="ECO:0000256" key="5">
    <source>
        <dbReference type="HAMAP-Rule" id="MF_01114"/>
    </source>
</evidence>
<dbReference type="Pfam" id="PF21981">
    <property type="entry name" value="RecX_HTH3"/>
    <property type="match status" value="2"/>
</dbReference>
<evidence type="ECO:0000256" key="6">
    <source>
        <dbReference type="SAM" id="Coils"/>
    </source>
</evidence>
<dbReference type="EMBL" id="CABWKQ010000031">
    <property type="protein sequence ID" value="VWX38142.1"/>
    <property type="molecule type" value="Genomic_DNA"/>
</dbReference>
<sequence length="273" mass="32327">MKIKRISTQKKNNERFNIYIERDGKEEYAFAVDVDILIKYNLERDKEIDDDFVKEVLTAEEEQKAYRLSLNHLSYRMRATSEVETHLIEKEMPEHAIKHAIQRLTEQKYIDDQQFALAYTATKKATTPQGPGRIRRDLAALKIKKEFIDEALRQFTEEEELEKVVKFLRQKQKELARRSVRELKQKLQQTLMQRGFSSEVTQQAFQIVFEEVEVDAEEEAALYQARKYYPKYHKLDPFARDQKTKQALVRKGFPYAVVASVIEQVKQEEEEGI</sequence>
<dbReference type="InterPro" id="IPR003783">
    <property type="entry name" value="Regulatory_RecX"/>
</dbReference>
<dbReference type="InterPro" id="IPR053925">
    <property type="entry name" value="RecX_HTH_3rd"/>
</dbReference>
<feature type="domain" description="RecX third three-helical" evidence="8">
    <location>
        <begin position="217"/>
        <end position="262"/>
    </location>
</feature>
<keyword evidence="11" id="KW-1185">Reference proteome</keyword>
<dbReference type="InterPro" id="IPR036388">
    <property type="entry name" value="WH-like_DNA-bd_sf"/>
</dbReference>
<evidence type="ECO:0000256" key="3">
    <source>
        <dbReference type="ARBA" id="ARBA00018111"/>
    </source>
</evidence>
<evidence type="ECO:0000256" key="4">
    <source>
        <dbReference type="ARBA" id="ARBA00022490"/>
    </source>
</evidence>
<organism evidence="10 11">
    <name type="scientific">Exiguobacterium oxidotolerans</name>
    <dbReference type="NCBI Taxonomy" id="223958"/>
    <lineage>
        <taxon>Bacteria</taxon>
        <taxon>Bacillati</taxon>
        <taxon>Bacillota</taxon>
        <taxon>Bacilli</taxon>
        <taxon>Bacillales</taxon>
        <taxon>Bacillales Family XII. Incertae Sedis</taxon>
        <taxon>Exiguobacterium</taxon>
    </lineage>
</organism>
<accession>A0A653IG54</accession>
<name>A0A653IG54_9BACL</name>
<feature type="domain" description="RecX third three-helical" evidence="8">
    <location>
        <begin position="158"/>
        <end position="204"/>
    </location>
</feature>
<dbReference type="GO" id="GO:0006282">
    <property type="term" value="P:regulation of DNA repair"/>
    <property type="evidence" value="ECO:0007669"/>
    <property type="project" value="UniProtKB-UniRule"/>
</dbReference>
<comment type="similarity">
    <text evidence="2 5">Belongs to the RecX family.</text>
</comment>
<gene>
    <name evidence="5 10" type="primary">recX</name>
    <name evidence="10" type="ORF">EXIGUO9Y_370014</name>
</gene>
<comment type="subcellular location">
    <subcellularLocation>
        <location evidence="1 5">Cytoplasm</location>
    </subcellularLocation>
</comment>
<dbReference type="RefSeq" id="WP_159173890.1">
    <property type="nucleotide sequence ID" value="NZ_LR732312.1"/>
</dbReference>
<keyword evidence="6" id="KW-0175">Coiled coil</keyword>
<dbReference type="PANTHER" id="PTHR33602">
    <property type="entry name" value="REGULATORY PROTEIN RECX FAMILY PROTEIN"/>
    <property type="match status" value="1"/>
</dbReference>
<keyword evidence="4 5" id="KW-0963">Cytoplasm</keyword>
<comment type="function">
    <text evidence="5">Modulates RecA activity.</text>
</comment>
<dbReference type="AlphaFoldDB" id="A0A653IG54"/>
<evidence type="ECO:0000313" key="10">
    <source>
        <dbReference type="EMBL" id="VWX38142.1"/>
    </source>
</evidence>
<dbReference type="GO" id="GO:0005737">
    <property type="term" value="C:cytoplasm"/>
    <property type="evidence" value="ECO:0007669"/>
    <property type="project" value="UniProtKB-SubCell"/>
</dbReference>
<dbReference type="InterPro" id="IPR053924">
    <property type="entry name" value="RecX_HTH_2nd"/>
</dbReference>
<evidence type="ECO:0000313" key="11">
    <source>
        <dbReference type="Proteomes" id="UP000439752"/>
    </source>
</evidence>
<feature type="domain" description="RecX second three-helical" evidence="7">
    <location>
        <begin position="111"/>
        <end position="152"/>
    </location>
</feature>
<dbReference type="InterPro" id="IPR053926">
    <property type="entry name" value="RecX_HTH_1st"/>
</dbReference>
<evidence type="ECO:0000259" key="7">
    <source>
        <dbReference type="Pfam" id="PF02631"/>
    </source>
</evidence>
<evidence type="ECO:0000256" key="2">
    <source>
        <dbReference type="ARBA" id="ARBA00009695"/>
    </source>
</evidence>
<dbReference type="Proteomes" id="UP000439752">
    <property type="component" value="Unassembled WGS sequence"/>
</dbReference>
<dbReference type="PANTHER" id="PTHR33602:SF1">
    <property type="entry name" value="REGULATORY PROTEIN RECX FAMILY PROTEIN"/>
    <property type="match status" value="1"/>
</dbReference>
<dbReference type="Gene3D" id="1.10.10.10">
    <property type="entry name" value="Winged helix-like DNA-binding domain superfamily/Winged helix DNA-binding domain"/>
    <property type="match status" value="4"/>
</dbReference>
<evidence type="ECO:0000259" key="9">
    <source>
        <dbReference type="Pfam" id="PF21982"/>
    </source>
</evidence>
<dbReference type="HAMAP" id="MF_01114">
    <property type="entry name" value="RecX"/>
    <property type="match status" value="1"/>
</dbReference>
<protein>
    <recommendedName>
        <fullName evidence="3 5">Regulatory protein RecX</fullName>
    </recommendedName>
</protein>
<feature type="domain" description="RecX first three-helical" evidence="9">
    <location>
        <begin position="65"/>
        <end position="104"/>
    </location>
</feature>
<evidence type="ECO:0000259" key="8">
    <source>
        <dbReference type="Pfam" id="PF21981"/>
    </source>
</evidence>
<reference evidence="10 11" key="1">
    <citation type="submission" date="2019-10" db="EMBL/GenBank/DDBJ databases">
        <authorList>
            <person name="Karimi E."/>
        </authorList>
    </citation>
    <scope>NUCLEOTIDE SEQUENCE [LARGE SCALE GENOMIC DNA]</scope>
    <source>
        <strain evidence="10">Exiguobacterium sp. 9Y</strain>
    </source>
</reference>
<dbReference type="Pfam" id="PF21982">
    <property type="entry name" value="RecX_HTH1"/>
    <property type="match status" value="1"/>
</dbReference>
<evidence type="ECO:0000256" key="1">
    <source>
        <dbReference type="ARBA" id="ARBA00004496"/>
    </source>
</evidence>